<proteinExistence type="predicted"/>
<feature type="signal peptide" evidence="1">
    <location>
        <begin position="1"/>
        <end position="22"/>
    </location>
</feature>
<evidence type="ECO:0000313" key="3">
    <source>
        <dbReference type="EMBL" id="MDQ0513582.1"/>
    </source>
</evidence>
<feature type="chain" id="PRO_5046431661" description="Lipoprotein-associated type-17 domain-containing protein" evidence="1">
    <location>
        <begin position="23"/>
        <end position="1112"/>
    </location>
</feature>
<dbReference type="RefSeq" id="WP_256547720.1">
    <property type="nucleotide sequence ID" value="NZ_CP101809.1"/>
</dbReference>
<evidence type="ECO:0000259" key="2">
    <source>
        <dbReference type="Pfam" id="PF04200"/>
    </source>
</evidence>
<evidence type="ECO:0000256" key="1">
    <source>
        <dbReference type="SAM" id="SignalP"/>
    </source>
</evidence>
<dbReference type="InterPro" id="IPR007326">
    <property type="entry name" value="Lipoprotein-assoc_dom"/>
</dbReference>
<dbReference type="Proteomes" id="UP001240643">
    <property type="component" value="Unassembled WGS sequence"/>
</dbReference>
<reference evidence="3" key="1">
    <citation type="submission" date="2023-07" db="EMBL/GenBank/DDBJ databases">
        <title>Genomic Encyclopedia of Type Strains, Phase IV (KMG-IV): sequencing the most valuable type-strain genomes for metagenomic binning, comparative biology and taxonomic classification.</title>
        <authorList>
            <person name="Goeker M."/>
        </authorList>
    </citation>
    <scope>NUCLEOTIDE SEQUENCE [LARGE SCALE GENOMIC DNA]</scope>
    <source>
        <strain evidence="3">DSM 21204</strain>
    </source>
</reference>
<accession>A0ABU0LXZ4</accession>
<gene>
    <name evidence="3" type="ORF">J2Z62_000020</name>
</gene>
<feature type="domain" description="Lipoprotein-associated type-17" evidence="2">
    <location>
        <begin position="939"/>
        <end position="999"/>
    </location>
</feature>
<comment type="caution">
    <text evidence="3">The sequence shown here is derived from an EMBL/GenBank/DDBJ whole genome shotgun (WGS) entry which is preliminary data.</text>
</comment>
<keyword evidence="1" id="KW-0732">Signal</keyword>
<organism evidence="3 4">
    <name type="scientific">Mycoplasmoides fastidiosum</name>
    <dbReference type="NCBI Taxonomy" id="92758"/>
    <lineage>
        <taxon>Bacteria</taxon>
        <taxon>Bacillati</taxon>
        <taxon>Mycoplasmatota</taxon>
        <taxon>Mycoplasmoidales</taxon>
        <taxon>Mycoplasmoidaceae</taxon>
        <taxon>Mycoplasmoides</taxon>
    </lineage>
</organism>
<protein>
    <recommendedName>
        <fullName evidence="2">Lipoprotein-associated type-17 domain-containing protein</fullName>
    </recommendedName>
</protein>
<sequence>MKISFFLFLTFGALATSSILLASQLPQNASLKTHQQADTSDLITFNANTRFPTIISELGPVLVNKNTVFQLDWFGKTVWSTDVLAELTQTGHVAPGGSNLPMFGFPEGTALIGWIYSKITNKIYLHIPATRVGNDSGDDNWKNQYIIPLDPKTGKLEVSTPAETAQIGVKGATYNGREARLRFQFGIMSQLGDGSIIIYGLLGTTGIANGGSSYFVFHPGTNKVVAGNRILNIPRNTWNYSVNGLNLHTTLPITTAPISHDKSLFLIRQVVNDANKPNNHLWNHGRNKSNIFSLVVNNQFQLVNGDWDHVPVRWKPKDPNNFIHPDRRSSLVADNNYGLNNEYYDNKVTGEVWLPFLDKLFAIKADNSLQGYQATTIDLPKIRNADAPWNSGIIYSSYLDLRGDLFFNMATWDSTVNDWIIDTTVYKLSASSKQITPYVTLTTSDNPDILRENHHFKIFAIPTQVGKIMLINKKTGIGVAVDENPKTPGFGRIIGTLNGEYSFLKRPDFNLNVGAKFRLPSQLQADNFSANGNGNIVNYDVTDIDDNKGSMTVQATINYVPWFESQNNNANIKTTQVTKRFTNLRTVNDLQFSELNYQLQNGRVDFITNEVLQKFDLLNLVDNGFSEQLRSKIKYEIHNVNNNAGTFEVRWTLSDYAPGIDPNIATKKTITQNHTYKATPIDNSAGYQIGLVHGSSITNGKLTNIATTSFNNLPKVSQILLENISPSELAANPTKTLDLLIDRAKLKGYPLYLMNVKLTPDDKKRTLVVEITIPQSVNQKLNLNGQKEQTFTTTYTDLGTTIQTKPQFSLDKFQNQQVTKGVTQVDLQDLKDNSIKTQLTQSLATQMSFANLWNQIFAHNNFDYQNVFNISLIPDNIKGSLQIVLFNKSGFEFDLFKVAEQKSKIAVIEVTGFQKITPEIYTQNQIEFAAPTDANLLALQLKKLASEVQVSDLQNLVTIGTGLQQQFPSFRLNATNTTLTANDVSGQLSVVINLAKENTALANQAPVNLPSLYHHTFNDFARKDGATRSFQPFSQFQLSKEINLQNLTNQYIFDHQKDFILRNRGYDLVSPNQIEVIHSKALNAVFITYNFYNQTETPNDNTNHFSVVYRIS</sequence>
<dbReference type="EMBL" id="JAUSWO010000001">
    <property type="protein sequence ID" value="MDQ0513582.1"/>
    <property type="molecule type" value="Genomic_DNA"/>
</dbReference>
<feature type="domain" description="Lipoprotein-associated type-17" evidence="2">
    <location>
        <begin position="518"/>
        <end position="578"/>
    </location>
</feature>
<name>A0ABU0LXZ4_9BACT</name>
<dbReference type="Pfam" id="PF04200">
    <property type="entry name" value="Lipoprotein_17"/>
    <property type="match status" value="2"/>
</dbReference>
<evidence type="ECO:0000313" key="4">
    <source>
        <dbReference type="Proteomes" id="UP001240643"/>
    </source>
</evidence>
<keyword evidence="4" id="KW-1185">Reference proteome</keyword>